<evidence type="ECO:0000313" key="1">
    <source>
        <dbReference type="EMBL" id="CAG8814415.1"/>
    </source>
</evidence>
<sequence>KNQKQKDSWDDICEKIKSWFTKSTSNKEDSLETTLPQVKFENQFSIFDLKFYTRYKEYIDDIKKEEPKKYQKYKMWFSYFDAYARSYHNLFNDGVHYYNNDSWEIVEHRREFYELDF</sequence>
<reference evidence="1" key="1">
    <citation type="submission" date="2021-06" db="EMBL/GenBank/DDBJ databases">
        <authorList>
            <person name="Kallberg Y."/>
            <person name="Tangrot J."/>
            <person name="Rosling A."/>
        </authorList>
    </citation>
    <scope>NUCLEOTIDE SEQUENCE</scope>
    <source>
        <strain evidence="1">MA453B</strain>
    </source>
</reference>
<accession>A0A9N9K7V7</accession>
<organism evidence="1 2">
    <name type="scientific">Dentiscutata erythropus</name>
    <dbReference type="NCBI Taxonomy" id="1348616"/>
    <lineage>
        <taxon>Eukaryota</taxon>
        <taxon>Fungi</taxon>
        <taxon>Fungi incertae sedis</taxon>
        <taxon>Mucoromycota</taxon>
        <taxon>Glomeromycotina</taxon>
        <taxon>Glomeromycetes</taxon>
        <taxon>Diversisporales</taxon>
        <taxon>Gigasporaceae</taxon>
        <taxon>Dentiscutata</taxon>
    </lineage>
</organism>
<proteinExistence type="predicted"/>
<dbReference type="EMBL" id="CAJVPY010051290">
    <property type="protein sequence ID" value="CAG8814415.1"/>
    <property type="molecule type" value="Genomic_DNA"/>
</dbReference>
<feature type="non-terminal residue" evidence="1">
    <location>
        <position position="117"/>
    </location>
</feature>
<keyword evidence="2" id="KW-1185">Reference proteome</keyword>
<protein>
    <submittedName>
        <fullName evidence="1">8623_t:CDS:1</fullName>
    </submittedName>
</protein>
<evidence type="ECO:0000313" key="2">
    <source>
        <dbReference type="Proteomes" id="UP000789405"/>
    </source>
</evidence>
<feature type="non-terminal residue" evidence="1">
    <location>
        <position position="1"/>
    </location>
</feature>
<name>A0A9N9K7V7_9GLOM</name>
<gene>
    <name evidence="1" type="ORF">DERYTH_LOCUS25959</name>
</gene>
<dbReference type="AlphaFoldDB" id="A0A9N9K7V7"/>
<dbReference type="Proteomes" id="UP000789405">
    <property type="component" value="Unassembled WGS sequence"/>
</dbReference>
<comment type="caution">
    <text evidence="1">The sequence shown here is derived from an EMBL/GenBank/DDBJ whole genome shotgun (WGS) entry which is preliminary data.</text>
</comment>